<dbReference type="InterPro" id="IPR012337">
    <property type="entry name" value="RNaseH-like_sf"/>
</dbReference>
<dbReference type="Pfam" id="PF13333">
    <property type="entry name" value="rve_2"/>
    <property type="match status" value="1"/>
</dbReference>
<reference evidence="2" key="1">
    <citation type="submission" date="2019-11" db="EMBL/GenBank/DDBJ databases">
        <title>Characterization of Clostridium perfringens isolates from swine manure treated agricultural soils.</title>
        <authorList>
            <person name="Wushke S.T."/>
        </authorList>
    </citation>
    <scope>NUCLEOTIDE SEQUENCE</scope>
    <source>
        <strain evidence="2">X62</strain>
    </source>
</reference>
<dbReference type="PANTHER" id="PTHR46889:SF4">
    <property type="entry name" value="TRANSPOSASE INSO FOR INSERTION SEQUENCE ELEMENT IS911B-RELATED"/>
    <property type="match status" value="1"/>
</dbReference>
<dbReference type="PANTHER" id="PTHR46889">
    <property type="entry name" value="TRANSPOSASE INSF FOR INSERTION SEQUENCE IS3B-RELATED"/>
    <property type="match status" value="1"/>
</dbReference>
<dbReference type="PROSITE" id="PS50994">
    <property type="entry name" value="INTEGRASE"/>
    <property type="match status" value="1"/>
</dbReference>
<dbReference type="Gene3D" id="3.30.420.10">
    <property type="entry name" value="Ribonuclease H-like superfamily/Ribonuclease H"/>
    <property type="match status" value="1"/>
</dbReference>
<dbReference type="Pfam" id="PF00665">
    <property type="entry name" value="rve"/>
    <property type="match status" value="1"/>
</dbReference>
<protein>
    <submittedName>
        <fullName evidence="2">IS3 family transposase</fullName>
    </submittedName>
</protein>
<organism evidence="2 3">
    <name type="scientific">Clostridium perfringens</name>
    <dbReference type="NCBI Taxonomy" id="1502"/>
    <lineage>
        <taxon>Bacteria</taxon>
        <taxon>Bacillati</taxon>
        <taxon>Bacillota</taxon>
        <taxon>Clostridia</taxon>
        <taxon>Eubacteriales</taxon>
        <taxon>Clostridiaceae</taxon>
        <taxon>Clostridium</taxon>
    </lineage>
</organism>
<dbReference type="AlphaFoldDB" id="A0AAW9K9L2"/>
<evidence type="ECO:0000313" key="2">
    <source>
        <dbReference type="EMBL" id="MDZ7542351.1"/>
    </source>
</evidence>
<dbReference type="InterPro" id="IPR046929">
    <property type="entry name" value="HTH_Tnp"/>
</dbReference>
<dbReference type="Pfam" id="PF20310">
    <property type="entry name" value="HTH_Tnp_2"/>
    <property type="match status" value="1"/>
</dbReference>
<dbReference type="NCBIfam" id="NF033516">
    <property type="entry name" value="transpos_IS3"/>
    <property type="match status" value="1"/>
</dbReference>
<feature type="domain" description="Integrase catalytic" evidence="1">
    <location>
        <begin position="123"/>
        <end position="288"/>
    </location>
</feature>
<dbReference type="SUPFAM" id="SSF53098">
    <property type="entry name" value="Ribonuclease H-like"/>
    <property type="match status" value="1"/>
</dbReference>
<accession>A0AAW9K9L2</accession>
<dbReference type="GO" id="GO:0015074">
    <property type="term" value="P:DNA integration"/>
    <property type="evidence" value="ECO:0007669"/>
    <property type="project" value="InterPro"/>
</dbReference>
<proteinExistence type="predicted"/>
<dbReference type="InterPro" id="IPR001584">
    <property type="entry name" value="Integrase_cat-core"/>
</dbReference>
<dbReference type="EMBL" id="WNUR01000086">
    <property type="protein sequence ID" value="MDZ7542351.1"/>
    <property type="molecule type" value="Genomic_DNA"/>
</dbReference>
<gene>
    <name evidence="2" type="ORF">GNF83_14215</name>
</gene>
<dbReference type="Proteomes" id="UP001288944">
    <property type="component" value="Unassembled WGS sequence"/>
</dbReference>
<dbReference type="GO" id="GO:0003676">
    <property type="term" value="F:nucleic acid binding"/>
    <property type="evidence" value="ECO:0007669"/>
    <property type="project" value="InterPro"/>
</dbReference>
<dbReference type="InterPro" id="IPR048020">
    <property type="entry name" value="Transpos_IS3"/>
</dbReference>
<comment type="caution">
    <text evidence="2">The sequence shown here is derived from an EMBL/GenBank/DDBJ whole genome shotgun (WGS) entry which is preliminary data.</text>
</comment>
<evidence type="ECO:0000313" key="3">
    <source>
        <dbReference type="Proteomes" id="UP001288944"/>
    </source>
</evidence>
<name>A0AAW9K9L2_CLOPF</name>
<dbReference type="InterPro" id="IPR050900">
    <property type="entry name" value="Transposase_IS3/IS150/IS904"/>
</dbReference>
<dbReference type="InterPro" id="IPR036397">
    <property type="entry name" value="RNaseH_sf"/>
</dbReference>
<sequence>MSSKLFTKEEIELLANNKYVKSVSERSITYTNEFRRIFISEYEKGKFPRKIFEEYGFVISILGVGRVESISKRWRAAYKKNGIHGLDDSRKGKSGKIIDKEFSIEEKYERLKAQNNLLNRNFKQNIPGKVLLTDITYLFYKDRSKKAYLSTIKDASTNEILAYNVSESLTLDIVIDTLTNLKKSERVKIHNEAFIHSDQGAHYTSPKFQKLVKDCGLGQSMSRRGNCWDNAPQESFFGHFKDEVNIKPCQTLEDLRNEIDQYMTYYNEYRYQWNLKKMTPVQYRNHLLNLARSFS</sequence>
<evidence type="ECO:0000259" key="1">
    <source>
        <dbReference type="PROSITE" id="PS50994"/>
    </source>
</evidence>